<dbReference type="Gene3D" id="3.90.79.20">
    <property type="match status" value="1"/>
</dbReference>
<dbReference type="InterPro" id="IPR015797">
    <property type="entry name" value="NUDIX_hydrolase-like_dom_sf"/>
</dbReference>
<evidence type="ECO:0000256" key="5">
    <source>
        <dbReference type="ARBA" id="ARBA00022801"/>
    </source>
</evidence>
<keyword evidence="5 9" id="KW-0378">Hydrolase</keyword>
<dbReference type="GO" id="GO:0110153">
    <property type="term" value="F:RNA NAD-cap (NMN-forming) hydrolase activity"/>
    <property type="evidence" value="ECO:0007669"/>
    <property type="project" value="RHEA"/>
</dbReference>
<evidence type="ECO:0000313" key="9">
    <source>
        <dbReference type="EMBL" id="AIO00866.1"/>
    </source>
</evidence>
<dbReference type="PANTHER" id="PTHR42904">
    <property type="entry name" value="NUDIX HYDROLASE, NUDC SUBFAMILY"/>
    <property type="match status" value="1"/>
</dbReference>
<dbReference type="VEuPathDB" id="TriTrypDB:LPAL13_310036000"/>
<dbReference type="PROSITE" id="PS00893">
    <property type="entry name" value="NUDIX_BOX"/>
    <property type="match status" value="1"/>
</dbReference>
<dbReference type="EMBL" id="CP009400">
    <property type="protein sequence ID" value="AIO00866.1"/>
    <property type="molecule type" value="Genomic_DNA"/>
</dbReference>
<proteinExistence type="inferred from homology"/>
<reference evidence="9 10" key="1">
    <citation type="journal article" date="2015" name="Sci. Rep.">
        <title>The genome of Leishmania panamensis: insights into genomics of the L. (Viannia) subgenus.</title>
        <authorList>
            <person name="Llanes A."/>
            <person name="Restrepo C.M."/>
            <person name="Vecchio G.D."/>
            <person name="Anguizola F.J."/>
            <person name="Lleonart R."/>
        </authorList>
    </citation>
    <scope>NUCLEOTIDE SEQUENCE [LARGE SCALE GENOMIC DNA]</scope>
    <source>
        <strain evidence="9 10">MHOM/PA/94/PSC-1</strain>
    </source>
</reference>
<comment type="cofactor">
    <cofactor evidence="1">
        <name>Mg(2+)</name>
        <dbReference type="ChEBI" id="CHEBI:18420"/>
    </cofactor>
</comment>
<dbReference type="Pfam" id="PF00293">
    <property type="entry name" value="NUDIX"/>
    <property type="match status" value="1"/>
</dbReference>
<keyword evidence="6" id="KW-0460">Magnesium</keyword>
<keyword evidence="10" id="KW-1185">Reference proteome</keyword>
<dbReference type="GO" id="GO:0005829">
    <property type="term" value="C:cytosol"/>
    <property type="evidence" value="ECO:0007669"/>
    <property type="project" value="TreeGrafter"/>
</dbReference>
<dbReference type="GO" id="GO:0035529">
    <property type="term" value="F:NADH pyrophosphatase activity"/>
    <property type="evidence" value="ECO:0007669"/>
    <property type="project" value="TreeGrafter"/>
</dbReference>
<dbReference type="InterPro" id="IPR050241">
    <property type="entry name" value="NAD-cap_RNA_hydrolase_NudC"/>
</dbReference>
<comment type="catalytic activity">
    <reaction evidence="7">
        <text>a 5'-end NAD(+)-phospho-ribonucleoside in mRNA + H2O = a 5'-end phospho-adenosine-phospho-ribonucleoside in mRNA + beta-nicotinamide D-ribonucleotide + 2 H(+)</text>
        <dbReference type="Rhea" id="RHEA:60876"/>
        <dbReference type="Rhea" id="RHEA-COMP:15698"/>
        <dbReference type="Rhea" id="RHEA-COMP:15719"/>
        <dbReference type="ChEBI" id="CHEBI:14649"/>
        <dbReference type="ChEBI" id="CHEBI:15377"/>
        <dbReference type="ChEBI" id="CHEBI:15378"/>
        <dbReference type="ChEBI" id="CHEBI:144029"/>
        <dbReference type="ChEBI" id="CHEBI:144051"/>
    </reaction>
    <physiologicalReaction direction="left-to-right" evidence="7">
        <dbReference type="Rhea" id="RHEA:60877"/>
    </physiologicalReaction>
</comment>
<dbReference type="OrthoDB" id="10249612at2759"/>
<dbReference type="GO" id="GO:0019677">
    <property type="term" value="P:NAD+ catabolic process"/>
    <property type="evidence" value="ECO:0007669"/>
    <property type="project" value="TreeGrafter"/>
</dbReference>
<dbReference type="RefSeq" id="XP_010701666.1">
    <property type="nucleotide sequence ID" value="XM_010703364.1"/>
</dbReference>
<evidence type="ECO:0000256" key="2">
    <source>
        <dbReference type="ARBA" id="ARBA00001947"/>
    </source>
</evidence>
<comment type="cofactor">
    <cofactor evidence="2">
        <name>Zn(2+)</name>
        <dbReference type="ChEBI" id="CHEBI:29105"/>
    </cofactor>
</comment>
<evidence type="ECO:0000256" key="6">
    <source>
        <dbReference type="ARBA" id="ARBA00022842"/>
    </source>
</evidence>
<dbReference type="PANTHER" id="PTHR42904:SF6">
    <property type="entry name" value="NAD-CAPPED RNA HYDROLASE NUDT12"/>
    <property type="match status" value="1"/>
</dbReference>
<keyword evidence="4" id="KW-0479">Metal-binding</keyword>
<dbReference type="AlphaFoldDB" id="A0A088RY40"/>
<name>A0A088RY40_LEIPA</name>
<feature type="domain" description="Nudix hydrolase" evidence="8">
    <location>
        <begin position="174"/>
        <end position="304"/>
    </location>
</feature>
<evidence type="ECO:0000313" key="10">
    <source>
        <dbReference type="Proteomes" id="UP000063063"/>
    </source>
</evidence>
<evidence type="ECO:0000256" key="1">
    <source>
        <dbReference type="ARBA" id="ARBA00001946"/>
    </source>
</evidence>
<dbReference type="GO" id="GO:0005777">
    <property type="term" value="C:peroxisome"/>
    <property type="evidence" value="ECO:0007669"/>
    <property type="project" value="TreeGrafter"/>
</dbReference>
<sequence>MSRLLEFTFSGGQLRRLEQERMGPGFQVQRLQPSYKPRVVIVSKENVAYVPRTQRQPNVGWWHHSLCDGLLTVKDLKELIYVGEDQRTGENIFSSMADNLAGPRLSQLAWAPSKDGCVFEMSRSDQAAYGLAISLVRWHASNRFCANCGTKTDTTHDVGFSRLCPECRQQRFPQIMPAVLVAVMDGKGNVILSQRRKKSQLLTLLSGFLLHGESAEETVRREVEEETGAKVSEVRYIGSQPWPHPYLIMMCYYAVADASPTLVVEVAELESVSWVSKQDVRCALEGRHSDIKLHGPGTTPYAMLKPWVDGEVDDYGRVIKPQSRL</sequence>
<dbReference type="SUPFAM" id="SSF55811">
    <property type="entry name" value="Nudix"/>
    <property type="match status" value="1"/>
</dbReference>
<protein>
    <submittedName>
        <fullName evidence="9">Mutt/nudix family protein-like protein</fullName>
        <ecNumber evidence="9">3.6.1.22</ecNumber>
    </submittedName>
</protein>
<dbReference type="eggNOG" id="KOG3084">
    <property type="taxonomic scope" value="Eukaryota"/>
</dbReference>
<evidence type="ECO:0000256" key="7">
    <source>
        <dbReference type="ARBA" id="ARBA00023679"/>
    </source>
</evidence>
<evidence type="ECO:0000256" key="4">
    <source>
        <dbReference type="ARBA" id="ARBA00022723"/>
    </source>
</evidence>
<dbReference type="VEuPathDB" id="TriTrypDB:LPMP_312820"/>
<dbReference type="InterPro" id="IPR000086">
    <property type="entry name" value="NUDIX_hydrolase_dom"/>
</dbReference>
<dbReference type="InterPro" id="IPR020084">
    <property type="entry name" value="NUDIX_hydrolase_CS"/>
</dbReference>
<organism evidence="9 10">
    <name type="scientific">Leishmania panamensis</name>
    <dbReference type="NCBI Taxonomy" id="5679"/>
    <lineage>
        <taxon>Eukaryota</taxon>
        <taxon>Discoba</taxon>
        <taxon>Euglenozoa</taxon>
        <taxon>Kinetoplastea</taxon>
        <taxon>Metakinetoplastina</taxon>
        <taxon>Trypanosomatida</taxon>
        <taxon>Trypanosomatidae</taxon>
        <taxon>Leishmaniinae</taxon>
        <taxon>Leishmania</taxon>
        <taxon>Leishmania guyanensis species complex</taxon>
    </lineage>
</organism>
<dbReference type="GO" id="GO:0046872">
    <property type="term" value="F:metal ion binding"/>
    <property type="evidence" value="ECO:0007669"/>
    <property type="project" value="UniProtKB-KW"/>
</dbReference>
<evidence type="ECO:0000259" key="8">
    <source>
        <dbReference type="PROSITE" id="PS51462"/>
    </source>
</evidence>
<accession>A0A088RY40</accession>
<evidence type="ECO:0000256" key="3">
    <source>
        <dbReference type="ARBA" id="ARBA00009595"/>
    </source>
</evidence>
<dbReference type="Proteomes" id="UP000063063">
    <property type="component" value="Chromosome 31"/>
</dbReference>
<dbReference type="Gene3D" id="3.90.79.10">
    <property type="entry name" value="Nucleoside Triphosphate Pyrophosphohydrolase"/>
    <property type="match status" value="1"/>
</dbReference>
<gene>
    <name evidence="9" type="ORF">LPMP_312820</name>
</gene>
<dbReference type="GeneID" id="22577708"/>
<dbReference type="KEGG" id="lpan:LPMP_312820"/>
<comment type="similarity">
    <text evidence="3">Belongs to the Nudix hydrolase family. NudC subfamily.</text>
</comment>
<dbReference type="GO" id="GO:0006742">
    <property type="term" value="P:NADP+ catabolic process"/>
    <property type="evidence" value="ECO:0007669"/>
    <property type="project" value="TreeGrafter"/>
</dbReference>
<dbReference type="EC" id="3.6.1.22" evidence="9"/>
<dbReference type="FunFam" id="3.90.79.10:FF:000074">
    <property type="entry name" value="Mutt/nudix family protein-like protein"/>
    <property type="match status" value="1"/>
</dbReference>
<dbReference type="PROSITE" id="PS51462">
    <property type="entry name" value="NUDIX"/>
    <property type="match status" value="1"/>
</dbReference>